<feature type="region of interest" description="Disordered" evidence="1">
    <location>
        <begin position="1"/>
        <end position="21"/>
    </location>
</feature>
<reference evidence="2" key="1">
    <citation type="submission" date="2021-01" db="EMBL/GenBank/DDBJ databases">
        <authorList>
            <person name="Corre E."/>
            <person name="Pelletier E."/>
            <person name="Niang G."/>
            <person name="Scheremetjew M."/>
            <person name="Finn R."/>
            <person name="Kale V."/>
            <person name="Holt S."/>
            <person name="Cochrane G."/>
            <person name="Meng A."/>
            <person name="Brown T."/>
            <person name="Cohen L."/>
        </authorList>
    </citation>
    <scope>NUCLEOTIDE SEQUENCE</scope>
    <source>
        <strain evidence="2">CCAP 1951/1</strain>
    </source>
</reference>
<protein>
    <submittedName>
        <fullName evidence="2">Uncharacterized protein</fullName>
    </submittedName>
</protein>
<accession>A0A7S1PKC2</accession>
<sequence length="193" mass="22469">MLRSTALSHMRKGPAPITNRRNMGLGKGVSWRGNYGAFGRWAGRVGMVEEVSAKKSITQVDNEIMDYVHKTRIRHDQMMTTYHGMKRSRQIAIWNARAAQRRWHTKMYRAYQTFVQYETMKTLKEQAGLVTQYGQAAVNRAIGDYKTLDERKQRATLVKRLVSAPTVIKSPTPHVLTQRQAVAHRFDRKWRMY</sequence>
<organism evidence="2">
    <name type="scientific">Neobodo designis</name>
    <name type="common">Flagellated protozoan</name>
    <name type="synonym">Bodo designis</name>
    <dbReference type="NCBI Taxonomy" id="312471"/>
    <lineage>
        <taxon>Eukaryota</taxon>
        <taxon>Discoba</taxon>
        <taxon>Euglenozoa</taxon>
        <taxon>Kinetoplastea</taxon>
        <taxon>Metakinetoplastina</taxon>
        <taxon>Neobodonida</taxon>
        <taxon>Neobodo</taxon>
    </lineage>
</organism>
<name>A0A7S1PKC2_NEODS</name>
<proteinExistence type="predicted"/>
<gene>
    <name evidence="2" type="ORF">NDES1114_LOCUS141</name>
</gene>
<evidence type="ECO:0000313" key="2">
    <source>
        <dbReference type="EMBL" id="CAD9087847.1"/>
    </source>
</evidence>
<evidence type="ECO:0000256" key="1">
    <source>
        <dbReference type="SAM" id="MobiDB-lite"/>
    </source>
</evidence>
<dbReference type="AlphaFoldDB" id="A0A7S1PKC2"/>
<dbReference type="EMBL" id="HBGF01000207">
    <property type="protein sequence ID" value="CAD9087847.1"/>
    <property type="molecule type" value="Transcribed_RNA"/>
</dbReference>